<dbReference type="AlphaFoldDB" id="A0A919P7A7"/>
<comment type="caution">
    <text evidence="2">The sequence shown here is derived from an EMBL/GenBank/DDBJ whole genome shotgun (WGS) entry which is preliminary data.</text>
</comment>
<dbReference type="InterPro" id="IPR025329">
    <property type="entry name" value="DUF4235"/>
</dbReference>
<proteinExistence type="predicted"/>
<protein>
    <recommendedName>
        <fullName evidence="4">DUF4235 domain-containing protein</fullName>
    </recommendedName>
</protein>
<keyword evidence="1" id="KW-0472">Membrane</keyword>
<accession>A0A919P7A7</accession>
<dbReference type="EMBL" id="BONK01000019">
    <property type="protein sequence ID" value="GIG23447.1"/>
    <property type="molecule type" value="Genomic_DNA"/>
</dbReference>
<name>A0A919P7A7_9CELL</name>
<feature type="transmembrane region" description="Helical" evidence="1">
    <location>
        <begin position="46"/>
        <end position="67"/>
    </location>
</feature>
<evidence type="ECO:0000256" key="1">
    <source>
        <dbReference type="SAM" id="Phobius"/>
    </source>
</evidence>
<keyword evidence="3" id="KW-1185">Reference proteome</keyword>
<reference evidence="2" key="1">
    <citation type="submission" date="2021-01" db="EMBL/GenBank/DDBJ databases">
        <title>Whole genome shotgun sequence of Cellulomonas chitinilytica NBRC 110799.</title>
        <authorList>
            <person name="Komaki H."/>
            <person name="Tamura T."/>
        </authorList>
    </citation>
    <scope>NUCLEOTIDE SEQUENCE</scope>
    <source>
        <strain evidence="2">NBRC 110799</strain>
    </source>
</reference>
<evidence type="ECO:0008006" key="4">
    <source>
        <dbReference type="Google" id="ProtNLM"/>
    </source>
</evidence>
<dbReference type="Pfam" id="PF14019">
    <property type="entry name" value="DUF4235"/>
    <property type="match status" value="1"/>
</dbReference>
<evidence type="ECO:0000313" key="2">
    <source>
        <dbReference type="EMBL" id="GIG23447.1"/>
    </source>
</evidence>
<sequence length="87" mass="9031">MVAKIAGAAVTILAAMVARQVVNQAWKAFAGRPAPQPDNADDDSSLGELVAAAAAMGAVVGVSRVLATRGTTRYVAKIERKRRTDPL</sequence>
<dbReference type="Proteomes" id="UP000632740">
    <property type="component" value="Unassembled WGS sequence"/>
</dbReference>
<keyword evidence="1" id="KW-0812">Transmembrane</keyword>
<evidence type="ECO:0000313" key="3">
    <source>
        <dbReference type="Proteomes" id="UP000632740"/>
    </source>
</evidence>
<keyword evidence="1" id="KW-1133">Transmembrane helix</keyword>
<gene>
    <name evidence="2" type="ORF">Cch01nite_41710</name>
</gene>
<organism evidence="2 3">
    <name type="scientific">Cellulomonas chitinilytica</name>
    <dbReference type="NCBI Taxonomy" id="398759"/>
    <lineage>
        <taxon>Bacteria</taxon>
        <taxon>Bacillati</taxon>
        <taxon>Actinomycetota</taxon>
        <taxon>Actinomycetes</taxon>
        <taxon>Micrococcales</taxon>
        <taxon>Cellulomonadaceae</taxon>
        <taxon>Cellulomonas</taxon>
    </lineage>
</organism>